<reference evidence="6 7" key="1">
    <citation type="submission" date="2021-06" db="EMBL/GenBank/DDBJ databases">
        <authorList>
            <person name="Pan X."/>
        </authorList>
    </citation>
    <scope>NUCLEOTIDE SEQUENCE [LARGE SCALE GENOMIC DNA]</scope>
    <source>
        <strain evidence="6 7">4503</strain>
    </source>
</reference>
<evidence type="ECO:0000259" key="4">
    <source>
        <dbReference type="SMART" id="SM00065"/>
    </source>
</evidence>
<keyword evidence="7" id="KW-1185">Reference proteome</keyword>
<evidence type="ECO:0000313" key="7">
    <source>
        <dbReference type="Proteomes" id="UP000720508"/>
    </source>
</evidence>
<evidence type="ECO:0000256" key="2">
    <source>
        <dbReference type="ARBA" id="ARBA00022777"/>
    </source>
</evidence>
<dbReference type="PANTHER" id="PTHR24421:SF56">
    <property type="entry name" value="OXYGEN SENSOR HISTIDINE KINASE RESPONSE REGULATOR DOST"/>
    <property type="match status" value="1"/>
</dbReference>
<dbReference type="Pfam" id="PF02518">
    <property type="entry name" value="HATPase_c"/>
    <property type="match status" value="1"/>
</dbReference>
<dbReference type="InterPro" id="IPR003594">
    <property type="entry name" value="HATPase_dom"/>
</dbReference>
<comment type="caution">
    <text evidence="6">The sequence shown here is derived from an EMBL/GenBank/DDBJ whole genome shotgun (WGS) entry which is preliminary data.</text>
</comment>
<sequence>MAAAAPSPDPLDVAAEATRGLRGLSTELTARLPRLLEAMRSLGAGPDAHTVLDRIVRTAAELVGARRAAIGVYHAEGDAAGEQGGLADVVTYGDTETDTKTDSESDRERCAALLAPSAAQPPGSYLSVPLRVGEEVFGTLCLAGKRDGGPFTESDRHLVEVLATEAGIAIGHTRVQGATRQRERWIEGSVAVTQTLLSGGAGEGPAVVAEKVRELADAVVGIVLLPEEGEGGLKVAAVAADERSGLLGAVLPARSPAVPRLLAGQPVVIEDPATDPLFGSGVPGRYGPSLMVPLSSGDRVVGVLATAREPGARPFTATERTLAAQFAAQTAVALVLVEAQRDRERLAVLEERDRIARDLHDLVVQRLFATGMLLESAERQSDAPEVRERIERAVEELGATIQEVRTAIYALQQTPPETPPGLRGRVLREVRAAAVPLGFQPSLTFVGPVDSRVGTATGAHLVAALREALSNAFRHARAERIEVVVDATGRLADGRPSVRLTVADDGVGVPAGGRRSGLTNLVRRAEALGGSSGVGPGLGEDGRGTAVVWEAPLPNGGA</sequence>
<accession>A0ABS6CJG6</accession>
<dbReference type="Pfam" id="PF07730">
    <property type="entry name" value="HisKA_3"/>
    <property type="match status" value="1"/>
</dbReference>
<organism evidence="6 7">
    <name type="scientific">Streptomyces niphimycinicus</name>
    <dbReference type="NCBI Taxonomy" id="2842201"/>
    <lineage>
        <taxon>Bacteria</taxon>
        <taxon>Bacillati</taxon>
        <taxon>Actinomycetota</taxon>
        <taxon>Actinomycetes</taxon>
        <taxon>Kitasatosporales</taxon>
        <taxon>Streptomycetaceae</taxon>
        <taxon>Streptomyces</taxon>
    </lineage>
</organism>
<evidence type="ECO:0000259" key="5">
    <source>
        <dbReference type="SMART" id="SM00387"/>
    </source>
</evidence>
<dbReference type="InterPro" id="IPR011712">
    <property type="entry name" value="Sig_transdc_His_kin_sub3_dim/P"/>
</dbReference>
<keyword evidence="3" id="KW-0902">Two-component regulatory system</keyword>
<dbReference type="Pfam" id="PF13185">
    <property type="entry name" value="GAF_2"/>
    <property type="match status" value="1"/>
</dbReference>
<name>A0ABS6CJG6_9ACTN</name>
<keyword evidence="2" id="KW-0418">Kinase</keyword>
<feature type="domain" description="GAF" evidence="4">
    <location>
        <begin position="47"/>
        <end position="180"/>
    </location>
</feature>
<gene>
    <name evidence="6" type="ORF">KN815_23040</name>
</gene>
<dbReference type="InterPro" id="IPR050482">
    <property type="entry name" value="Sensor_HK_TwoCompSys"/>
</dbReference>
<feature type="domain" description="GAF" evidence="4">
    <location>
        <begin position="200"/>
        <end position="344"/>
    </location>
</feature>
<keyword evidence="1" id="KW-0808">Transferase</keyword>
<dbReference type="Pfam" id="PF01590">
    <property type="entry name" value="GAF"/>
    <property type="match status" value="1"/>
</dbReference>
<dbReference type="Proteomes" id="UP000720508">
    <property type="component" value="Unassembled WGS sequence"/>
</dbReference>
<protein>
    <submittedName>
        <fullName evidence="6">GAF domain-containing protein</fullName>
    </submittedName>
</protein>
<dbReference type="EMBL" id="JAHLEM010000258">
    <property type="protein sequence ID" value="MBU3866835.1"/>
    <property type="molecule type" value="Genomic_DNA"/>
</dbReference>
<dbReference type="CDD" id="cd16917">
    <property type="entry name" value="HATPase_UhpB-NarQ-NarX-like"/>
    <property type="match status" value="1"/>
</dbReference>
<dbReference type="SMART" id="SM00065">
    <property type="entry name" value="GAF"/>
    <property type="match status" value="2"/>
</dbReference>
<feature type="domain" description="Histidine kinase/HSP90-like ATPase" evidence="5">
    <location>
        <begin position="456"/>
        <end position="555"/>
    </location>
</feature>
<evidence type="ECO:0000256" key="3">
    <source>
        <dbReference type="ARBA" id="ARBA00023012"/>
    </source>
</evidence>
<proteinExistence type="predicted"/>
<dbReference type="PANTHER" id="PTHR24421">
    <property type="entry name" value="NITRATE/NITRITE SENSOR PROTEIN NARX-RELATED"/>
    <property type="match status" value="1"/>
</dbReference>
<dbReference type="InterPro" id="IPR003018">
    <property type="entry name" value="GAF"/>
</dbReference>
<dbReference type="RefSeq" id="WP_216343842.1">
    <property type="nucleotide sequence ID" value="NZ_JAHLEM010000258.1"/>
</dbReference>
<evidence type="ECO:0000313" key="6">
    <source>
        <dbReference type="EMBL" id="MBU3866835.1"/>
    </source>
</evidence>
<dbReference type="SMART" id="SM00387">
    <property type="entry name" value="HATPase_c"/>
    <property type="match status" value="1"/>
</dbReference>
<evidence type="ECO:0000256" key="1">
    <source>
        <dbReference type="ARBA" id="ARBA00022679"/>
    </source>
</evidence>